<evidence type="ECO:0000313" key="2">
    <source>
        <dbReference type="Proteomes" id="UP001152649"/>
    </source>
</evidence>
<organism evidence="1 2">
    <name type="scientific">Penicillium salamii</name>
    <dbReference type="NCBI Taxonomy" id="1612424"/>
    <lineage>
        <taxon>Eukaryota</taxon>
        <taxon>Fungi</taxon>
        <taxon>Dikarya</taxon>
        <taxon>Ascomycota</taxon>
        <taxon>Pezizomycotina</taxon>
        <taxon>Eurotiomycetes</taxon>
        <taxon>Eurotiomycetidae</taxon>
        <taxon>Eurotiales</taxon>
        <taxon>Aspergillaceae</taxon>
        <taxon>Penicillium</taxon>
    </lineage>
</organism>
<evidence type="ECO:0000313" key="1">
    <source>
        <dbReference type="EMBL" id="CAG8388721.1"/>
    </source>
</evidence>
<name>A0A9W4JB40_9EURO</name>
<dbReference type="OrthoDB" id="4435242at2759"/>
<dbReference type="EMBL" id="CAJVPG010000288">
    <property type="protein sequence ID" value="CAG8388721.1"/>
    <property type="molecule type" value="Genomic_DNA"/>
</dbReference>
<dbReference type="AlphaFoldDB" id="A0A9W4JB40"/>
<reference evidence="1" key="1">
    <citation type="submission" date="2021-07" db="EMBL/GenBank/DDBJ databases">
        <authorList>
            <person name="Branca A.L. A."/>
        </authorList>
    </citation>
    <scope>NUCLEOTIDE SEQUENCE</scope>
</reference>
<sequence length="49" mass="5595">MVRARLFASFPILRFIIHFPQADLKISARISLTALQIWWLGTPGLEDAI</sequence>
<accession>A0A9W4JB40</accession>
<dbReference type="Proteomes" id="UP001152649">
    <property type="component" value="Unassembled WGS sequence"/>
</dbReference>
<proteinExistence type="predicted"/>
<gene>
    <name evidence="1" type="ORF">PSALAMII_LOCUS6515</name>
</gene>
<keyword evidence="2" id="KW-1185">Reference proteome</keyword>
<comment type="caution">
    <text evidence="1">The sequence shown here is derived from an EMBL/GenBank/DDBJ whole genome shotgun (WGS) entry which is preliminary data.</text>
</comment>
<protein>
    <submittedName>
        <fullName evidence="1">Uncharacterized protein</fullName>
    </submittedName>
</protein>